<evidence type="ECO:0000313" key="2">
    <source>
        <dbReference type="Proteomes" id="UP000315677"/>
    </source>
</evidence>
<proteinExistence type="predicted"/>
<gene>
    <name evidence="1" type="ORF">FB558_0613</name>
</gene>
<protein>
    <submittedName>
        <fullName evidence="1">Uncharacterized protein</fullName>
    </submittedName>
</protein>
<dbReference type="RefSeq" id="WP_142047877.1">
    <property type="nucleotide sequence ID" value="NZ_VFPA01000001.1"/>
</dbReference>
<reference evidence="1 2" key="1">
    <citation type="submission" date="2019-06" db="EMBL/GenBank/DDBJ databases">
        <title>Sequencing the genomes of 1000 actinobacteria strains.</title>
        <authorList>
            <person name="Klenk H.-P."/>
        </authorList>
    </citation>
    <scope>NUCLEOTIDE SEQUENCE [LARGE SCALE GENOMIC DNA]</scope>
    <source>
        <strain evidence="1 2">DSM 45301</strain>
    </source>
</reference>
<organism evidence="1 2">
    <name type="scientific">Pseudonocardia kunmingensis</name>
    <dbReference type="NCBI Taxonomy" id="630975"/>
    <lineage>
        <taxon>Bacteria</taxon>
        <taxon>Bacillati</taxon>
        <taxon>Actinomycetota</taxon>
        <taxon>Actinomycetes</taxon>
        <taxon>Pseudonocardiales</taxon>
        <taxon>Pseudonocardiaceae</taxon>
        <taxon>Pseudonocardia</taxon>
    </lineage>
</organism>
<keyword evidence="2" id="KW-1185">Reference proteome</keyword>
<dbReference type="Proteomes" id="UP000315677">
    <property type="component" value="Unassembled WGS sequence"/>
</dbReference>
<sequence>MRPSDKITHIVPAAGYYAVYREGGATTYNPVAAWVVVEDRNGIQRVDGIDPSRVGWDGSPCSHAAEFVEFVYREERERRR</sequence>
<evidence type="ECO:0000313" key="1">
    <source>
        <dbReference type="EMBL" id="TQM13859.1"/>
    </source>
</evidence>
<comment type="caution">
    <text evidence="1">The sequence shown here is derived from an EMBL/GenBank/DDBJ whole genome shotgun (WGS) entry which is preliminary data.</text>
</comment>
<name>A0A543DX76_9PSEU</name>
<dbReference type="AlphaFoldDB" id="A0A543DX76"/>
<accession>A0A543DX76</accession>
<dbReference type="EMBL" id="VFPA01000001">
    <property type="protein sequence ID" value="TQM13859.1"/>
    <property type="molecule type" value="Genomic_DNA"/>
</dbReference>